<evidence type="ECO:0000256" key="1">
    <source>
        <dbReference type="ARBA" id="ARBA00004651"/>
    </source>
</evidence>
<organism evidence="10 11">
    <name type="scientific">Aromatoleum bremense</name>
    <dbReference type="NCBI Taxonomy" id="76115"/>
    <lineage>
        <taxon>Bacteria</taxon>
        <taxon>Pseudomonadati</taxon>
        <taxon>Pseudomonadota</taxon>
        <taxon>Betaproteobacteria</taxon>
        <taxon>Rhodocyclales</taxon>
        <taxon>Rhodocyclaceae</taxon>
        <taxon>Aromatoleum</taxon>
    </lineage>
</organism>
<dbReference type="RefSeq" id="WP_169203432.1">
    <property type="nucleotide sequence ID" value="NZ_CP059467.1"/>
</dbReference>
<comment type="caution">
    <text evidence="10">The sequence shown here is derived from an EMBL/GenBank/DDBJ whole genome shotgun (WGS) entry which is preliminary data.</text>
</comment>
<feature type="transmembrane region" description="Helical" evidence="7">
    <location>
        <begin position="336"/>
        <end position="357"/>
    </location>
</feature>
<keyword evidence="11" id="KW-1185">Reference proteome</keyword>
<evidence type="ECO:0000256" key="2">
    <source>
        <dbReference type="ARBA" id="ARBA00005236"/>
    </source>
</evidence>
<evidence type="ECO:0000259" key="8">
    <source>
        <dbReference type="Pfam" id="PF02687"/>
    </source>
</evidence>
<dbReference type="Pfam" id="PF02687">
    <property type="entry name" value="FtsX"/>
    <property type="match status" value="1"/>
</dbReference>
<dbReference type="Pfam" id="PF12704">
    <property type="entry name" value="MacB_PCD"/>
    <property type="match status" value="1"/>
</dbReference>
<feature type="transmembrane region" description="Helical" evidence="7">
    <location>
        <begin position="377"/>
        <end position="399"/>
    </location>
</feature>
<name>A0ABX1NXV9_9RHOO</name>
<evidence type="ECO:0000256" key="3">
    <source>
        <dbReference type="ARBA" id="ARBA00022475"/>
    </source>
</evidence>
<keyword evidence="4 7" id="KW-0812">Transmembrane</keyword>
<protein>
    <submittedName>
        <fullName evidence="10">FtsX-like permease family protein</fullName>
    </submittedName>
</protein>
<feature type="transmembrane region" description="Helical" evidence="7">
    <location>
        <begin position="20"/>
        <end position="43"/>
    </location>
</feature>
<dbReference type="EMBL" id="WTVP01000050">
    <property type="protein sequence ID" value="NMG16873.1"/>
    <property type="molecule type" value="Genomic_DNA"/>
</dbReference>
<sequence length="417" mass="44687">MLDVLRIAGRNLSRYRRRTLLTLLLIVIGMVAVLLFIAVTGSFKTMMIGQFTDSVLGHLEVHRKGYVASIDTLPLNLNLNLRPAAVAKVDAALGQLDVVESWSPRVKFGAMFSNFTETTSIRVNGVDPAREAATVPLLPRRMIEGPEDGVLVGKGEIVIPVLLALGMKVGVGDTVVLVATNRDGSVNGKTFVIRSITEGISGPGGRDGYIHIDDARELLRMKEAEVSEIAIRLKDPAQLDRVTATLREALEGVTSAEGKPVLEVHTWADLSPFASLARMIDVMTVFIKIVLVSIVLVSVMNVMVMAVYERIREIGTIAAIGTPPARILSLFLGEGLLLGAIGTALGTLVSLALIYALNVWQIHFSFGQQQDLVMAPAIAAGQVATVAAMVVGVALLASLQPAWKASRLDPINALRHV</sequence>
<comment type="similarity">
    <text evidence="2">Belongs to the ABC-4 integral membrane protein family. LolC/E subfamily.</text>
</comment>
<feature type="domain" description="ABC3 transporter permease C-terminal" evidence="8">
    <location>
        <begin position="287"/>
        <end position="410"/>
    </location>
</feature>
<proteinExistence type="inferred from homology"/>
<feature type="transmembrane region" description="Helical" evidence="7">
    <location>
        <begin position="285"/>
        <end position="308"/>
    </location>
</feature>
<evidence type="ECO:0000256" key="7">
    <source>
        <dbReference type="SAM" id="Phobius"/>
    </source>
</evidence>
<dbReference type="InterPro" id="IPR051447">
    <property type="entry name" value="Lipoprotein-release_system"/>
</dbReference>
<evidence type="ECO:0000256" key="5">
    <source>
        <dbReference type="ARBA" id="ARBA00022989"/>
    </source>
</evidence>
<reference evidence="10 11" key="1">
    <citation type="submission" date="2019-12" db="EMBL/GenBank/DDBJ databases">
        <title>Comparative genomics gives insights into the taxonomy of the Azoarcus-Aromatoleum group and reveals separate origins of nif in the plant-associated Azoarcus and non-plant-associated Aromatoleum sub-groups.</title>
        <authorList>
            <person name="Lafos M."/>
            <person name="Maluk M."/>
            <person name="Batista M."/>
            <person name="Junghare M."/>
            <person name="Carmona M."/>
            <person name="Faoro H."/>
            <person name="Cruz L.M."/>
            <person name="Battistoni F."/>
            <person name="De Souza E."/>
            <person name="Pedrosa F."/>
            <person name="Chen W.-M."/>
            <person name="Poole P.S."/>
            <person name="Dixon R.A."/>
            <person name="James E.K."/>
        </authorList>
    </citation>
    <scope>NUCLEOTIDE SEQUENCE [LARGE SCALE GENOMIC DNA]</scope>
    <source>
        <strain evidence="10 11">PbN1</strain>
    </source>
</reference>
<dbReference type="InterPro" id="IPR003838">
    <property type="entry name" value="ABC3_permease_C"/>
</dbReference>
<dbReference type="InterPro" id="IPR025857">
    <property type="entry name" value="MacB_PCD"/>
</dbReference>
<keyword evidence="6 7" id="KW-0472">Membrane</keyword>
<keyword evidence="3" id="KW-1003">Cell membrane</keyword>
<accession>A0ABX1NXV9</accession>
<dbReference type="PANTHER" id="PTHR30489">
    <property type="entry name" value="LIPOPROTEIN-RELEASING SYSTEM TRANSMEMBRANE PROTEIN LOLE"/>
    <property type="match status" value="1"/>
</dbReference>
<keyword evidence="5 7" id="KW-1133">Transmembrane helix</keyword>
<comment type="subcellular location">
    <subcellularLocation>
        <location evidence="1">Cell membrane</location>
        <topology evidence="1">Multi-pass membrane protein</topology>
    </subcellularLocation>
</comment>
<evidence type="ECO:0000313" key="11">
    <source>
        <dbReference type="Proteomes" id="UP000633943"/>
    </source>
</evidence>
<evidence type="ECO:0000313" key="10">
    <source>
        <dbReference type="EMBL" id="NMG16873.1"/>
    </source>
</evidence>
<evidence type="ECO:0000256" key="4">
    <source>
        <dbReference type="ARBA" id="ARBA00022692"/>
    </source>
</evidence>
<gene>
    <name evidence="10" type="ORF">GPA24_15285</name>
</gene>
<evidence type="ECO:0000259" key="9">
    <source>
        <dbReference type="Pfam" id="PF12704"/>
    </source>
</evidence>
<dbReference type="Proteomes" id="UP000633943">
    <property type="component" value="Unassembled WGS sequence"/>
</dbReference>
<feature type="domain" description="MacB-like periplasmic core" evidence="9">
    <location>
        <begin position="19"/>
        <end position="248"/>
    </location>
</feature>
<dbReference type="PANTHER" id="PTHR30489:SF0">
    <property type="entry name" value="LIPOPROTEIN-RELEASING SYSTEM TRANSMEMBRANE PROTEIN LOLE"/>
    <property type="match status" value="1"/>
</dbReference>
<evidence type="ECO:0000256" key="6">
    <source>
        <dbReference type="ARBA" id="ARBA00023136"/>
    </source>
</evidence>